<protein>
    <submittedName>
        <fullName evidence="7">Alanyl-tRNA editing protein</fullName>
    </submittedName>
</protein>
<dbReference type="PANTHER" id="PTHR43462">
    <property type="entry name" value="ALANYL-TRNA EDITING PROTEIN"/>
    <property type="match status" value="1"/>
</dbReference>
<sequence length="406" mass="45866">MTQLLYYDDAYIQKFTAKIIQNGQDDKGYYSMLDQTAFYPTGGGQPFDTGLLNGIPVINVEKINGEIRHYTSVPLQALEGTEVEGVVDWERRFDHMQQHAGQHLLSAIFADHYGFKTVSFHLGRESSTIDIDTESLSEETVHKVEEMVQTIIYQHRPITTVWPEGDSWQQYPLRKPPTVNEAIRLVIIEGIDYNACGGTHPSTTGEIGPLKVLSWERQKHQTRVTFVCGWRAVQALDEKHTITQRLSQTLSSQEHDLPEAVEQLLVKQKELEKTIEDQEQLLLTYEVKERLAEATNHDGHRLVTLTLNDRPVKTCQKLVTALTDTDPHAIVLMVVQNKDRLHVIAARGTEPHYNMNQLIQPSLSLINGKGGGKPERAQGGGEAVVTPEYVLKQLMTQLQETRKVEG</sequence>
<evidence type="ECO:0000313" key="8">
    <source>
        <dbReference type="Proteomes" id="UP000656813"/>
    </source>
</evidence>
<dbReference type="Gene3D" id="2.40.30.130">
    <property type="match status" value="1"/>
</dbReference>
<reference evidence="7" key="2">
    <citation type="submission" date="2020-09" db="EMBL/GenBank/DDBJ databases">
        <authorList>
            <person name="Sun Q."/>
            <person name="Zhou Y."/>
        </authorList>
    </citation>
    <scope>NUCLEOTIDE SEQUENCE</scope>
    <source>
        <strain evidence="7">CGMCC 1.12777</strain>
    </source>
</reference>
<dbReference type="InterPro" id="IPR018164">
    <property type="entry name" value="Ala-tRNA-synth_IIc_N"/>
</dbReference>
<dbReference type="InterPro" id="IPR003156">
    <property type="entry name" value="DHHA1_dom"/>
</dbReference>
<evidence type="ECO:0000256" key="5">
    <source>
        <dbReference type="SAM" id="Coils"/>
    </source>
</evidence>
<name>A0A8J3EKH9_9BACL</name>
<dbReference type="Gene3D" id="3.10.310.40">
    <property type="match status" value="1"/>
</dbReference>
<organism evidence="7 8">
    <name type="scientific">Pullulanibacillus pueri</name>
    <dbReference type="NCBI Taxonomy" id="1437324"/>
    <lineage>
        <taxon>Bacteria</taxon>
        <taxon>Bacillati</taxon>
        <taxon>Bacillota</taxon>
        <taxon>Bacilli</taxon>
        <taxon>Bacillales</taxon>
        <taxon>Sporolactobacillaceae</taxon>
        <taxon>Pullulanibacillus</taxon>
    </lineage>
</organism>
<dbReference type="InterPro" id="IPR018165">
    <property type="entry name" value="Ala-tRNA-synth_IIc_core"/>
</dbReference>
<dbReference type="PROSITE" id="PS50860">
    <property type="entry name" value="AA_TRNA_LIGASE_II_ALA"/>
    <property type="match status" value="1"/>
</dbReference>
<feature type="coiled-coil region" evidence="5">
    <location>
        <begin position="261"/>
        <end position="288"/>
    </location>
</feature>
<evidence type="ECO:0000256" key="3">
    <source>
        <dbReference type="ARBA" id="ARBA00022723"/>
    </source>
</evidence>
<dbReference type="Proteomes" id="UP000656813">
    <property type="component" value="Unassembled WGS sequence"/>
</dbReference>
<dbReference type="GO" id="GO:0003676">
    <property type="term" value="F:nucleic acid binding"/>
    <property type="evidence" value="ECO:0007669"/>
    <property type="project" value="InterPro"/>
</dbReference>
<dbReference type="AlphaFoldDB" id="A0A8J3EKH9"/>
<dbReference type="GO" id="GO:0005524">
    <property type="term" value="F:ATP binding"/>
    <property type="evidence" value="ECO:0007669"/>
    <property type="project" value="InterPro"/>
</dbReference>
<keyword evidence="4" id="KW-0862">Zinc</keyword>
<dbReference type="Gene3D" id="3.30.980.10">
    <property type="entry name" value="Threonyl-trna Synthetase, Chain A, domain 2"/>
    <property type="match status" value="1"/>
</dbReference>
<dbReference type="GO" id="GO:0004813">
    <property type="term" value="F:alanine-tRNA ligase activity"/>
    <property type="evidence" value="ECO:0007669"/>
    <property type="project" value="InterPro"/>
</dbReference>
<evidence type="ECO:0000313" key="7">
    <source>
        <dbReference type="EMBL" id="GGH77317.1"/>
    </source>
</evidence>
<accession>A0A8J3EKH9</accession>
<dbReference type="SUPFAM" id="SSF55186">
    <property type="entry name" value="ThrRS/AlaRS common domain"/>
    <property type="match status" value="1"/>
</dbReference>
<dbReference type="Pfam" id="PF01411">
    <property type="entry name" value="tRNA-synt_2c"/>
    <property type="match status" value="1"/>
</dbReference>
<comment type="subcellular location">
    <subcellularLocation>
        <location evidence="2">Cytoplasm</location>
    </subcellularLocation>
</comment>
<dbReference type="EMBL" id="BMFV01000004">
    <property type="protein sequence ID" value="GGH77317.1"/>
    <property type="molecule type" value="Genomic_DNA"/>
</dbReference>
<evidence type="ECO:0000259" key="6">
    <source>
        <dbReference type="PROSITE" id="PS50860"/>
    </source>
</evidence>
<dbReference type="GO" id="GO:0006419">
    <property type="term" value="P:alanyl-tRNA aminoacylation"/>
    <property type="evidence" value="ECO:0007669"/>
    <property type="project" value="InterPro"/>
</dbReference>
<gene>
    <name evidence="7" type="primary">alaS</name>
    <name evidence="7" type="ORF">GCM10007096_09040</name>
</gene>
<dbReference type="InterPro" id="IPR018163">
    <property type="entry name" value="Thr/Ala-tRNA-synth_IIc_edit"/>
</dbReference>
<dbReference type="InterPro" id="IPR009000">
    <property type="entry name" value="Transl_B-barrel_sf"/>
</dbReference>
<reference evidence="7" key="1">
    <citation type="journal article" date="2014" name="Int. J. Syst. Evol. Microbiol.">
        <title>Complete genome sequence of Corynebacterium casei LMG S-19264T (=DSM 44701T), isolated from a smear-ripened cheese.</title>
        <authorList>
            <consortium name="US DOE Joint Genome Institute (JGI-PGF)"/>
            <person name="Walter F."/>
            <person name="Albersmeier A."/>
            <person name="Kalinowski J."/>
            <person name="Ruckert C."/>
        </authorList>
    </citation>
    <scope>NUCLEOTIDE SEQUENCE</scope>
    <source>
        <strain evidence="7">CGMCC 1.12777</strain>
    </source>
</reference>
<proteinExistence type="predicted"/>
<evidence type="ECO:0000256" key="1">
    <source>
        <dbReference type="ARBA" id="ARBA00001947"/>
    </source>
</evidence>
<feature type="domain" description="Alanyl-transfer RNA synthetases family profile" evidence="6">
    <location>
        <begin position="1"/>
        <end position="238"/>
    </location>
</feature>
<dbReference type="GO" id="GO:0002161">
    <property type="term" value="F:aminoacyl-tRNA deacylase activity"/>
    <property type="evidence" value="ECO:0007669"/>
    <property type="project" value="UniProtKB-ARBA"/>
</dbReference>
<keyword evidence="5" id="KW-0175">Coiled coil</keyword>
<keyword evidence="8" id="KW-1185">Reference proteome</keyword>
<comment type="cofactor">
    <cofactor evidence="1">
        <name>Zn(2+)</name>
        <dbReference type="ChEBI" id="CHEBI:29105"/>
    </cofactor>
</comment>
<keyword evidence="3" id="KW-0479">Metal-binding</keyword>
<dbReference type="SUPFAM" id="SSF50447">
    <property type="entry name" value="Translation proteins"/>
    <property type="match status" value="1"/>
</dbReference>
<dbReference type="Pfam" id="PF07973">
    <property type="entry name" value="tRNA_SAD"/>
    <property type="match status" value="1"/>
</dbReference>
<dbReference type="InterPro" id="IPR051335">
    <property type="entry name" value="Alanyl-tRNA_Editing_Enzymes"/>
</dbReference>
<evidence type="ECO:0000256" key="4">
    <source>
        <dbReference type="ARBA" id="ARBA00022833"/>
    </source>
</evidence>
<dbReference type="InterPro" id="IPR012947">
    <property type="entry name" value="tRNA_SAD"/>
</dbReference>
<dbReference type="PANTHER" id="PTHR43462:SF1">
    <property type="entry name" value="ALANYL-TRNA EDITING PROTEIN AARSD1"/>
    <property type="match status" value="1"/>
</dbReference>
<evidence type="ECO:0000256" key="2">
    <source>
        <dbReference type="ARBA" id="ARBA00004496"/>
    </source>
</evidence>
<dbReference type="GO" id="GO:0005737">
    <property type="term" value="C:cytoplasm"/>
    <property type="evidence" value="ECO:0007669"/>
    <property type="project" value="UniProtKB-SubCell"/>
</dbReference>
<dbReference type="GO" id="GO:0046872">
    <property type="term" value="F:metal ion binding"/>
    <property type="evidence" value="ECO:0007669"/>
    <property type="project" value="UniProtKB-KW"/>
</dbReference>
<dbReference type="SMART" id="SM00863">
    <property type="entry name" value="tRNA_SAD"/>
    <property type="match status" value="1"/>
</dbReference>
<dbReference type="RefSeq" id="WP_188496200.1">
    <property type="nucleotide sequence ID" value="NZ_BMFV01000004.1"/>
</dbReference>
<dbReference type="Pfam" id="PF02272">
    <property type="entry name" value="DHHA1"/>
    <property type="match status" value="1"/>
</dbReference>
<comment type="caution">
    <text evidence="7">The sequence shown here is derived from an EMBL/GenBank/DDBJ whole genome shotgun (WGS) entry which is preliminary data.</text>
</comment>